<dbReference type="Proteomes" id="UP000620124">
    <property type="component" value="Unassembled WGS sequence"/>
</dbReference>
<proteinExistence type="predicted"/>
<accession>A0A8H7DGC9</accession>
<evidence type="ECO:0000313" key="1">
    <source>
        <dbReference type="EMBL" id="KAF7372132.1"/>
    </source>
</evidence>
<evidence type="ECO:0000313" key="2">
    <source>
        <dbReference type="Proteomes" id="UP000620124"/>
    </source>
</evidence>
<comment type="caution">
    <text evidence="1">The sequence shown here is derived from an EMBL/GenBank/DDBJ whole genome shotgun (WGS) entry which is preliminary data.</text>
</comment>
<protein>
    <submittedName>
        <fullName evidence="1">Uncharacterized protein</fullName>
    </submittedName>
</protein>
<sequence length="166" mass="17763">MADDLEVAITGCSLQCIAVSTLGIHVGAESITDSSAVAMPLCTIAKKAPFLRVSVESVEHDYGTGDFIYHLEDFLCAEAILPHRFSDIFSTSSVYKQVVIKVPAVVQASTSITNDPICAVHATPSSGLKRATPAHFDTVFSRKAKPATTPKQLSLDGKLLFNFTAY</sequence>
<keyword evidence="2" id="KW-1185">Reference proteome</keyword>
<name>A0A8H7DGC9_9AGAR</name>
<dbReference type="EMBL" id="JACAZI010000001">
    <property type="protein sequence ID" value="KAF7372132.1"/>
    <property type="molecule type" value="Genomic_DNA"/>
</dbReference>
<dbReference type="AlphaFoldDB" id="A0A8H7DGC9"/>
<dbReference type="OrthoDB" id="2418900at2759"/>
<reference evidence="1" key="1">
    <citation type="submission" date="2020-05" db="EMBL/GenBank/DDBJ databases">
        <title>Mycena genomes resolve the evolution of fungal bioluminescence.</title>
        <authorList>
            <person name="Tsai I.J."/>
        </authorList>
    </citation>
    <scope>NUCLEOTIDE SEQUENCE</scope>
    <source>
        <strain evidence="1">CCC161011</strain>
    </source>
</reference>
<gene>
    <name evidence="1" type="ORF">MVEN_00072100</name>
</gene>
<organism evidence="1 2">
    <name type="scientific">Mycena venus</name>
    <dbReference type="NCBI Taxonomy" id="2733690"/>
    <lineage>
        <taxon>Eukaryota</taxon>
        <taxon>Fungi</taxon>
        <taxon>Dikarya</taxon>
        <taxon>Basidiomycota</taxon>
        <taxon>Agaricomycotina</taxon>
        <taxon>Agaricomycetes</taxon>
        <taxon>Agaricomycetidae</taxon>
        <taxon>Agaricales</taxon>
        <taxon>Marasmiineae</taxon>
        <taxon>Mycenaceae</taxon>
        <taxon>Mycena</taxon>
    </lineage>
</organism>